<dbReference type="Proteomes" id="UP000825886">
    <property type="component" value="Chromosome"/>
</dbReference>
<evidence type="ECO:0000313" key="2">
    <source>
        <dbReference type="EMBL" id="QZN95588.1"/>
    </source>
</evidence>
<organism evidence="2 3">
    <name type="scientific">Symbiopectobacterium purcellii</name>
    <dbReference type="NCBI Taxonomy" id="2871826"/>
    <lineage>
        <taxon>Bacteria</taxon>
        <taxon>Pseudomonadati</taxon>
        <taxon>Pseudomonadota</taxon>
        <taxon>Gammaproteobacteria</taxon>
        <taxon>Enterobacterales</taxon>
        <taxon>Enterobacteriaceae</taxon>
    </lineage>
</organism>
<keyword evidence="3" id="KW-1185">Reference proteome</keyword>
<dbReference type="EMBL" id="CP081864">
    <property type="protein sequence ID" value="QZN95588.1"/>
    <property type="molecule type" value="Genomic_DNA"/>
</dbReference>
<keyword evidence="1" id="KW-0812">Transmembrane</keyword>
<evidence type="ECO:0008006" key="4">
    <source>
        <dbReference type="Google" id="ProtNLM"/>
    </source>
</evidence>
<evidence type="ECO:0000256" key="1">
    <source>
        <dbReference type="SAM" id="Phobius"/>
    </source>
</evidence>
<keyword evidence="1" id="KW-0472">Membrane</keyword>
<name>A0ABX9AKF9_9ENTR</name>
<reference evidence="2 3" key="1">
    <citation type="submission" date="2021-08" db="EMBL/GenBank/DDBJ databases">
        <title>Culture and genomic analysis of Symbiopectobacterium purcellii sp. nov. gen. nov., isolated from the leafhopper Empoasca decipiens.</title>
        <authorList>
            <person name="Nadal-Jimenez P."/>
            <person name="Siozios S."/>
            <person name="Halliday N."/>
            <person name="Camara M."/>
            <person name="Hurst G.D.D."/>
        </authorList>
    </citation>
    <scope>NUCLEOTIDE SEQUENCE [LARGE SCALE GENOMIC DNA]</scope>
    <source>
        <strain evidence="2 3">SyEd1</strain>
    </source>
</reference>
<keyword evidence="1" id="KW-1133">Transmembrane helix</keyword>
<protein>
    <recommendedName>
        <fullName evidence="4">Secreted protein</fullName>
    </recommendedName>
</protein>
<gene>
    <name evidence="2" type="ORF">K6K13_20920</name>
</gene>
<proteinExistence type="predicted"/>
<sequence>MRQSVLQYGTVLFFLVLLQSLTMLVRTSISDSNVRAVTYVAQEKRFSVCWDRYSWWHRLEKRLESAPDRTKKPIPHQHSLQVVKIITRWIKQGTKTIRCIHKISLRR</sequence>
<dbReference type="RefSeq" id="WP_222158680.1">
    <property type="nucleotide sequence ID" value="NZ_CP081864.1"/>
</dbReference>
<evidence type="ECO:0000313" key="3">
    <source>
        <dbReference type="Proteomes" id="UP000825886"/>
    </source>
</evidence>
<feature type="transmembrane region" description="Helical" evidence="1">
    <location>
        <begin position="6"/>
        <end position="25"/>
    </location>
</feature>
<accession>A0ABX9AKF9</accession>